<evidence type="ECO:0000313" key="2">
    <source>
        <dbReference type="EMBL" id="JAG17748.1"/>
    </source>
</evidence>
<gene>
    <name evidence="3" type="ORF">CM83_57747</name>
    <name evidence="2" type="ORF">CM83_57748</name>
    <name evidence="4" type="ORF">CM83_57756</name>
    <name evidence="5" type="ORF">CM83_57759</name>
</gene>
<feature type="compositionally biased region" description="Basic and acidic residues" evidence="1">
    <location>
        <begin position="48"/>
        <end position="58"/>
    </location>
</feature>
<feature type="region of interest" description="Disordered" evidence="1">
    <location>
        <begin position="351"/>
        <end position="373"/>
    </location>
</feature>
<evidence type="ECO:0000313" key="4">
    <source>
        <dbReference type="EMBL" id="JAG34577.1"/>
    </source>
</evidence>
<accession>A0A0A9YNF0</accession>
<dbReference type="EMBL" id="GBHO01025855">
    <property type="protein sequence ID" value="JAG17749.1"/>
    <property type="molecule type" value="Transcribed_RNA"/>
</dbReference>
<evidence type="ECO:0000313" key="3">
    <source>
        <dbReference type="EMBL" id="JAG17749.1"/>
    </source>
</evidence>
<dbReference type="AlphaFoldDB" id="A0A0A9YNF0"/>
<reference evidence="4" key="1">
    <citation type="journal article" date="2014" name="PLoS ONE">
        <title>Transcriptome-Based Identification of ABC Transporters in the Western Tarnished Plant Bug Lygus hesperus.</title>
        <authorList>
            <person name="Hull J.J."/>
            <person name="Chaney K."/>
            <person name="Geib S.M."/>
            <person name="Fabrick J.A."/>
            <person name="Brent C.S."/>
            <person name="Walsh D."/>
            <person name="Lavine L.C."/>
        </authorList>
    </citation>
    <scope>NUCLEOTIDE SEQUENCE</scope>
</reference>
<feature type="region of interest" description="Disordered" evidence="1">
    <location>
        <begin position="398"/>
        <end position="485"/>
    </location>
</feature>
<dbReference type="EMBL" id="GBHO01009027">
    <property type="protein sequence ID" value="JAG34577.1"/>
    <property type="molecule type" value="Transcribed_RNA"/>
</dbReference>
<dbReference type="EMBL" id="GBHO01025856">
    <property type="protein sequence ID" value="JAG17748.1"/>
    <property type="molecule type" value="Transcribed_RNA"/>
</dbReference>
<feature type="region of interest" description="Disordered" evidence="1">
    <location>
        <begin position="242"/>
        <end position="298"/>
    </location>
</feature>
<feature type="compositionally biased region" description="Basic residues" evidence="1">
    <location>
        <begin position="151"/>
        <end position="161"/>
    </location>
</feature>
<feature type="region of interest" description="Disordered" evidence="1">
    <location>
        <begin position="1"/>
        <end position="84"/>
    </location>
</feature>
<dbReference type="EMBL" id="GBHO01009022">
    <property type="protein sequence ID" value="JAG34582.1"/>
    <property type="molecule type" value="Transcribed_RNA"/>
</dbReference>
<feature type="compositionally biased region" description="Polar residues" evidence="1">
    <location>
        <begin position="351"/>
        <end position="366"/>
    </location>
</feature>
<evidence type="ECO:0000256" key="1">
    <source>
        <dbReference type="SAM" id="MobiDB-lite"/>
    </source>
</evidence>
<feature type="region of interest" description="Disordered" evidence="1">
    <location>
        <begin position="142"/>
        <end position="210"/>
    </location>
</feature>
<sequence>MDDTRGALSQEGFFTIPLSPIPESGDPNVTEMMPNQHSGSIFDPPEEIETHQEQHDSEPLLPSDPIQSNSGVWSPSIAASGCDSSSGILDSPKIAPFFSSDDSIYLTADDLDSSRSNLSHFESEGVLTRSKSGTIKRTFIAPEDNSTTVEHKKKRKIKRAPKTSQGTQVMPRMLAPIRKRAPKKNDPEDPELKENMPPKAPKKQHRASKADEEIIKIMCHLQLRKNICSREADVSHLSGVKRRLSASSPLNTSTNTDVDNAASSESSNHGVQRRLSSSSPLNTSTVTDVGNAAPSQSSIHDCSVVLSSSHYQADSSSMYGIQSLAEDEGIRGEPDERECVPRSLDETILSSRSTAPNKVLSTNGPNYKSEKDNRPMAVILQSEMFKEGSTVEIKLHHGEVTVSSKQDHAASKKKKSGKEKINGGRKRRGGRRSRKDSWTSSESDSSSSCSSCDTCSSDSCSSTCDDSSTSSSSSEGDYVCRRRGR</sequence>
<feature type="compositionally biased region" description="Basic and acidic residues" evidence="1">
    <location>
        <begin position="398"/>
        <end position="410"/>
    </location>
</feature>
<proteinExistence type="predicted"/>
<feature type="compositionally biased region" description="Basic residues" evidence="1">
    <location>
        <begin position="411"/>
        <end position="434"/>
    </location>
</feature>
<feature type="compositionally biased region" description="Low complexity" evidence="1">
    <location>
        <begin position="438"/>
        <end position="474"/>
    </location>
</feature>
<feature type="compositionally biased region" description="Basic and acidic residues" evidence="1">
    <location>
        <begin position="183"/>
        <end position="196"/>
    </location>
</feature>
<evidence type="ECO:0000313" key="5">
    <source>
        <dbReference type="EMBL" id="JAG34582.1"/>
    </source>
</evidence>
<organism evidence="4">
    <name type="scientific">Lygus hesperus</name>
    <name type="common">Western plant bug</name>
    <dbReference type="NCBI Taxonomy" id="30085"/>
    <lineage>
        <taxon>Eukaryota</taxon>
        <taxon>Metazoa</taxon>
        <taxon>Ecdysozoa</taxon>
        <taxon>Arthropoda</taxon>
        <taxon>Hexapoda</taxon>
        <taxon>Insecta</taxon>
        <taxon>Pterygota</taxon>
        <taxon>Neoptera</taxon>
        <taxon>Paraneoptera</taxon>
        <taxon>Hemiptera</taxon>
        <taxon>Heteroptera</taxon>
        <taxon>Panheteroptera</taxon>
        <taxon>Cimicomorpha</taxon>
        <taxon>Miridae</taxon>
        <taxon>Mirini</taxon>
        <taxon>Lygus</taxon>
    </lineage>
</organism>
<name>A0A0A9YNF0_LYGHE</name>
<feature type="compositionally biased region" description="Polar residues" evidence="1">
    <location>
        <begin position="245"/>
        <end position="298"/>
    </location>
</feature>
<protein>
    <submittedName>
        <fullName evidence="4">Uncharacterized protein</fullName>
    </submittedName>
</protein>
<reference evidence="4" key="2">
    <citation type="submission" date="2014-07" db="EMBL/GenBank/DDBJ databases">
        <authorList>
            <person name="Hull J."/>
        </authorList>
    </citation>
    <scope>NUCLEOTIDE SEQUENCE</scope>
</reference>